<organism evidence="2 3">
    <name type="scientific">Plectus sambesii</name>
    <dbReference type="NCBI Taxonomy" id="2011161"/>
    <lineage>
        <taxon>Eukaryota</taxon>
        <taxon>Metazoa</taxon>
        <taxon>Ecdysozoa</taxon>
        <taxon>Nematoda</taxon>
        <taxon>Chromadorea</taxon>
        <taxon>Plectida</taxon>
        <taxon>Plectina</taxon>
        <taxon>Plectoidea</taxon>
        <taxon>Plectidae</taxon>
        <taxon>Plectus</taxon>
    </lineage>
</organism>
<dbReference type="WBParaSite" id="PSAMB.scaffold537size47759.g6929.t1">
    <property type="protein sequence ID" value="PSAMB.scaffold537size47759.g6929.t1"/>
    <property type="gene ID" value="PSAMB.scaffold537size47759.g6929"/>
</dbReference>
<feature type="signal peptide" evidence="1">
    <location>
        <begin position="1"/>
        <end position="17"/>
    </location>
</feature>
<evidence type="ECO:0000313" key="3">
    <source>
        <dbReference type="WBParaSite" id="PSAMB.scaffold537size47759.g6929.t1"/>
    </source>
</evidence>
<protein>
    <submittedName>
        <fullName evidence="3">Uncharacterized protein</fullName>
    </submittedName>
</protein>
<feature type="chain" id="PRO_5037838557" evidence="1">
    <location>
        <begin position="18"/>
        <end position="237"/>
    </location>
</feature>
<accession>A0A914WTX5</accession>
<keyword evidence="1" id="KW-0732">Signal</keyword>
<proteinExistence type="predicted"/>
<name>A0A914WTX5_9BILA</name>
<keyword evidence="2" id="KW-1185">Reference proteome</keyword>
<sequence>MLLAATFISFGLVAAFAQTRFTRPPPTMLPQCQCSDLNDCMQREQQKLETCSTSPRCVALLGGNQAQVNTCLTQRFARMSNEETCLLNAIGLENMGCTNSTSPPQLPTYRHRMTASKEDEHYRDDETDTSALGQYYSCVQSCLNSTNTSSRKKRDATGFCPEQLNCSLDKAAMKSAGAAIWPAMLSCGSQDQDTDPDVSDCQCLANANVTIDCRPTEMFVVVIGRSRRAAYEEMVKA</sequence>
<dbReference type="AlphaFoldDB" id="A0A914WTX5"/>
<reference evidence="3" key="1">
    <citation type="submission" date="2022-11" db="UniProtKB">
        <authorList>
            <consortium name="WormBaseParasite"/>
        </authorList>
    </citation>
    <scope>IDENTIFICATION</scope>
</reference>
<dbReference type="Proteomes" id="UP000887566">
    <property type="component" value="Unplaced"/>
</dbReference>
<evidence type="ECO:0000313" key="2">
    <source>
        <dbReference type="Proteomes" id="UP000887566"/>
    </source>
</evidence>
<evidence type="ECO:0000256" key="1">
    <source>
        <dbReference type="SAM" id="SignalP"/>
    </source>
</evidence>